<dbReference type="Bgee" id="WBGene00017717">
    <property type="expression patterns" value="Expressed in larva and 3 other cell types or tissues"/>
</dbReference>
<gene>
    <name evidence="1" type="ORF">CELE_F22F4.4</name>
    <name evidence="1 3" type="ORF">F22F4.4</name>
</gene>
<dbReference type="AGR" id="WB:WBGene00017717"/>
<dbReference type="WormBase" id="F22F4.4">
    <property type="protein sequence ID" value="CE07129"/>
    <property type="gene ID" value="WBGene00017717"/>
</dbReference>
<dbReference type="InParanoid" id="H2KYL5"/>
<sequence>MRRKMSVFRLIIKSPLSKIFNNLSKCLSQHLQKKFNDIKSSQYLHKTSIYQQAPVA</sequence>
<proteinExistence type="predicted"/>
<dbReference type="AlphaFoldDB" id="H2KYL5"/>
<organism evidence="1 2">
    <name type="scientific">Caenorhabditis elegans</name>
    <dbReference type="NCBI Taxonomy" id="6239"/>
    <lineage>
        <taxon>Eukaryota</taxon>
        <taxon>Metazoa</taxon>
        <taxon>Ecdysozoa</taxon>
        <taxon>Nematoda</taxon>
        <taxon>Chromadorea</taxon>
        <taxon>Rhabditida</taxon>
        <taxon>Rhabditina</taxon>
        <taxon>Rhabditomorpha</taxon>
        <taxon>Rhabditoidea</taxon>
        <taxon>Rhabditidae</taxon>
        <taxon>Peloderinae</taxon>
        <taxon>Caenorhabditis</taxon>
    </lineage>
</organism>
<accession>H2KYL5</accession>
<dbReference type="HOGENOM" id="CLU_3016192_0_0_1"/>
<protein>
    <submittedName>
        <fullName evidence="1">Uncharacterized protein</fullName>
    </submittedName>
</protein>
<dbReference type="Proteomes" id="UP000001940">
    <property type="component" value="Chromosome X"/>
</dbReference>
<evidence type="ECO:0000313" key="3">
    <source>
        <dbReference type="WormBase" id="F22F4.4"/>
    </source>
</evidence>
<dbReference type="PaxDb" id="6239-F22F4.4a.1"/>
<reference evidence="1 2" key="1">
    <citation type="journal article" date="1998" name="Science">
        <title>Genome sequence of the nematode C. elegans: a platform for investigating biology.</title>
        <authorList>
            <consortium name="The C. elegans sequencing consortium"/>
            <person name="Sulson J.E."/>
            <person name="Waterston R."/>
        </authorList>
    </citation>
    <scope>NUCLEOTIDE SEQUENCE [LARGE SCALE GENOMIC DNA]</scope>
    <source>
        <strain evidence="1 2">Bristol N2</strain>
    </source>
</reference>
<dbReference type="EMBL" id="BX284606">
    <property type="protein sequence ID" value="CCD63818.1"/>
    <property type="molecule type" value="Genomic_DNA"/>
</dbReference>
<dbReference type="SMR" id="H2KYL5"/>
<keyword evidence="2" id="KW-1185">Reference proteome</keyword>
<evidence type="ECO:0000313" key="1">
    <source>
        <dbReference type="EMBL" id="CCD63818.1"/>
    </source>
</evidence>
<name>H2KYL5_CAEEL</name>
<evidence type="ECO:0000313" key="2">
    <source>
        <dbReference type="Proteomes" id="UP000001940"/>
    </source>
</evidence>